<dbReference type="HOGENOM" id="CLU_2282079_0_0_1"/>
<proteinExistence type="predicted"/>
<reference evidence="3" key="1">
    <citation type="submission" date="2013-06" db="EMBL/GenBank/DDBJ databases">
        <authorList>
            <person name="Zhao Q."/>
        </authorList>
    </citation>
    <scope>NUCLEOTIDE SEQUENCE</scope>
    <source>
        <strain evidence="3">cv. W1943</strain>
    </source>
</reference>
<name>A0A0E0QIR6_ORYRU</name>
<sequence length="102" mass="11175">MGTESLHPVDRKTGAPLPKTGHLHHWRHGVVGQNADVGPVVEASEISAVGGDGLYDYIEPEELPYGSVKFWAAHRVTNNGKWMRRLAHTSDRITPSNIPSIV</sequence>
<dbReference type="AlphaFoldDB" id="A0A0E0QIR6"/>
<evidence type="ECO:0000256" key="1">
    <source>
        <dbReference type="SAM" id="MobiDB-lite"/>
    </source>
</evidence>
<keyword evidence="3" id="KW-1185">Reference proteome</keyword>
<dbReference type="EnsemblPlants" id="ORUFI08G15850.1">
    <property type="protein sequence ID" value="ORUFI08G15850.1"/>
    <property type="gene ID" value="ORUFI08G15850"/>
</dbReference>
<dbReference type="Gramene" id="ORUFI08G15850.1">
    <property type="protein sequence ID" value="ORUFI08G15850.1"/>
    <property type="gene ID" value="ORUFI08G15850"/>
</dbReference>
<organism evidence="2 3">
    <name type="scientific">Oryza rufipogon</name>
    <name type="common">Brownbeard rice</name>
    <name type="synonym">Asian wild rice</name>
    <dbReference type="NCBI Taxonomy" id="4529"/>
    <lineage>
        <taxon>Eukaryota</taxon>
        <taxon>Viridiplantae</taxon>
        <taxon>Streptophyta</taxon>
        <taxon>Embryophyta</taxon>
        <taxon>Tracheophyta</taxon>
        <taxon>Spermatophyta</taxon>
        <taxon>Magnoliopsida</taxon>
        <taxon>Liliopsida</taxon>
        <taxon>Poales</taxon>
        <taxon>Poaceae</taxon>
        <taxon>BOP clade</taxon>
        <taxon>Oryzoideae</taxon>
        <taxon>Oryzeae</taxon>
        <taxon>Oryzinae</taxon>
        <taxon>Oryza</taxon>
    </lineage>
</organism>
<evidence type="ECO:0000313" key="2">
    <source>
        <dbReference type="EnsemblPlants" id="ORUFI08G15850.1"/>
    </source>
</evidence>
<feature type="region of interest" description="Disordered" evidence="1">
    <location>
        <begin position="1"/>
        <end position="23"/>
    </location>
</feature>
<reference evidence="2" key="2">
    <citation type="submission" date="2015-06" db="UniProtKB">
        <authorList>
            <consortium name="EnsemblPlants"/>
        </authorList>
    </citation>
    <scope>IDENTIFICATION</scope>
</reference>
<dbReference type="Proteomes" id="UP000008022">
    <property type="component" value="Unassembled WGS sequence"/>
</dbReference>
<evidence type="ECO:0000313" key="3">
    <source>
        <dbReference type="Proteomes" id="UP000008022"/>
    </source>
</evidence>
<accession>A0A0E0QIR6</accession>
<protein>
    <submittedName>
        <fullName evidence="2">Uncharacterized protein</fullName>
    </submittedName>
</protein>